<dbReference type="EMBL" id="CM035431">
    <property type="protein sequence ID" value="KAH7296579.1"/>
    <property type="molecule type" value="Genomic_DNA"/>
</dbReference>
<protein>
    <submittedName>
        <fullName evidence="1">Uncharacterized protein</fullName>
    </submittedName>
</protein>
<dbReference type="OMA" id="IYKHTME"/>
<evidence type="ECO:0000313" key="1">
    <source>
        <dbReference type="EMBL" id="KAH7296579.1"/>
    </source>
</evidence>
<name>A0A8T2RJJ7_CERRI</name>
<gene>
    <name evidence="1" type="ORF">KP509_26G029100</name>
</gene>
<comment type="caution">
    <text evidence="1">The sequence shown here is derived from an EMBL/GenBank/DDBJ whole genome shotgun (WGS) entry which is preliminary data.</text>
</comment>
<dbReference type="OrthoDB" id="546249at2759"/>
<organism evidence="1 2">
    <name type="scientific">Ceratopteris richardii</name>
    <name type="common">Triangle waterfern</name>
    <dbReference type="NCBI Taxonomy" id="49495"/>
    <lineage>
        <taxon>Eukaryota</taxon>
        <taxon>Viridiplantae</taxon>
        <taxon>Streptophyta</taxon>
        <taxon>Embryophyta</taxon>
        <taxon>Tracheophyta</taxon>
        <taxon>Polypodiopsida</taxon>
        <taxon>Polypodiidae</taxon>
        <taxon>Polypodiales</taxon>
        <taxon>Pteridineae</taxon>
        <taxon>Pteridaceae</taxon>
        <taxon>Parkerioideae</taxon>
        <taxon>Ceratopteris</taxon>
    </lineage>
</organism>
<dbReference type="AlphaFoldDB" id="A0A8T2RJJ7"/>
<dbReference type="CDD" id="cd10229">
    <property type="entry name" value="ASKHA_NBD_HSP70_HSPA12"/>
    <property type="match status" value="1"/>
</dbReference>
<accession>A0A8T2RJJ7</accession>
<dbReference type="Proteomes" id="UP000825935">
    <property type="component" value="Chromosome 26"/>
</dbReference>
<proteinExistence type="predicted"/>
<dbReference type="SUPFAM" id="SSF53067">
    <property type="entry name" value="Actin-like ATPase domain"/>
    <property type="match status" value="2"/>
</dbReference>
<keyword evidence="2" id="KW-1185">Reference proteome</keyword>
<evidence type="ECO:0000313" key="2">
    <source>
        <dbReference type="Proteomes" id="UP000825935"/>
    </source>
</evidence>
<dbReference type="PANTHER" id="PTHR14187">
    <property type="entry name" value="ALPHA KINASE/ELONGATION FACTOR 2 KINASE"/>
    <property type="match status" value="1"/>
</dbReference>
<dbReference type="PANTHER" id="PTHR14187:SF5">
    <property type="entry name" value="HEAT SHOCK 70 KDA PROTEIN 12A"/>
    <property type="match status" value="1"/>
</dbReference>
<dbReference type="Gene3D" id="3.30.420.40">
    <property type="match status" value="1"/>
</dbReference>
<sequence length="649" mass="72594">MRAIRASLFGRKKLSSASSSSMPSDPSCPNVAEANDSPLPEVVIAVDFGTTFSGFAYVKTSRPNVVDDNCEWPGSNQAGAASYCKTQTCLYYENRPSTDGRLHLELKAWGWPAFLAYERAVTQYNFRHKHVSSGTSVSNLSSPITEDPLYASESLAMEVGFFAHKFKLYFAPQHHSISLPALPGNLTPEKLVVDYLRCLTELIIDMLRVAIRKDFSMNEVQWCLTVPAIWDEDAKQLMRTFAEKAGMTKGDLCPNNDEASPYPLRIILEPEAASVYCQDVASRNLQVFKGDKILIADLGGGTIDLAVHEVLEINASSEITKVREATSSYGAPGGGSFVDLQFFHLVNRKIKCFTDFCRNVNPSLGLDMYSWWQRFKKDYPGGDYSADYYLINSGLMDAWMRYDMERGVQKGYSEYSALHLCPADFTEIFDPQVVQAIRLIEENIGNVEILMIVGGFAANPYVKRRIQDAFKGKVKEIVIPMDPGRAICRGAASLFMKRGYIHSRISRRTYGVCSRRDYQLGDPDELVEAGDDGKLKCNGTFSVFVKKGTMLDVGSMQKRTYYPAFHDQKKIQFDLYSSPKTNPRYITEADAKNEGSFEIDISRGKSKGKDREIEVTMVFGDSLINVSAAGKNFGKNKATENYPVRFDRS</sequence>
<dbReference type="InterPro" id="IPR043129">
    <property type="entry name" value="ATPase_NBD"/>
</dbReference>
<reference evidence="1" key="1">
    <citation type="submission" date="2021-08" db="EMBL/GenBank/DDBJ databases">
        <title>WGS assembly of Ceratopteris richardii.</title>
        <authorList>
            <person name="Marchant D.B."/>
            <person name="Chen G."/>
            <person name="Jenkins J."/>
            <person name="Shu S."/>
            <person name="Leebens-Mack J."/>
            <person name="Grimwood J."/>
            <person name="Schmutz J."/>
            <person name="Soltis P."/>
            <person name="Soltis D."/>
            <person name="Chen Z.-H."/>
        </authorList>
    </citation>
    <scope>NUCLEOTIDE SEQUENCE</scope>
    <source>
        <strain evidence="1">Whitten #5841</strain>
        <tissue evidence="1">Leaf</tissue>
    </source>
</reference>